<gene>
    <name evidence="10" type="ORF">FHX76_002277</name>
</gene>
<protein>
    <submittedName>
        <fullName evidence="10">ABC-type sugar transport system ATPase subunit</fullName>
    </submittedName>
</protein>
<reference evidence="10 11" key="1">
    <citation type="submission" date="2020-02" db="EMBL/GenBank/DDBJ databases">
        <title>Sequencing the genomes of 1000 actinobacteria strains.</title>
        <authorList>
            <person name="Klenk H.-P."/>
        </authorList>
    </citation>
    <scope>NUCLEOTIDE SEQUENCE [LARGE SCALE GENOMIC DNA]</scope>
    <source>
        <strain evidence="10 11">DSM 27960</strain>
    </source>
</reference>
<evidence type="ECO:0000256" key="6">
    <source>
        <dbReference type="ARBA" id="ARBA00022840"/>
    </source>
</evidence>
<keyword evidence="2" id="KW-1003">Cell membrane</keyword>
<evidence type="ECO:0000256" key="8">
    <source>
        <dbReference type="ARBA" id="ARBA00023136"/>
    </source>
</evidence>
<dbReference type="PROSITE" id="PS00211">
    <property type="entry name" value="ABC_TRANSPORTER_1"/>
    <property type="match status" value="1"/>
</dbReference>
<dbReference type="CDD" id="cd03215">
    <property type="entry name" value="ABC_Carb_Monos_II"/>
    <property type="match status" value="1"/>
</dbReference>
<evidence type="ECO:0000256" key="4">
    <source>
        <dbReference type="ARBA" id="ARBA00022737"/>
    </source>
</evidence>
<proteinExistence type="predicted"/>
<evidence type="ECO:0000256" key="3">
    <source>
        <dbReference type="ARBA" id="ARBA00022597"/>
    </source>
</evidence>
<dbReference type="Gene3D" id="3.40.50.300">
    <property type="entry name" value="P-loop containing nucleotide triphosphate hydrolases"/>
    <property type="match status" value="2"/>
</dbReference>
<evidence type="ECO:0000259" key="9">
    <source>
        <dbReference type="PROSITE" id="PS50893"/>
    </source>
</evidence>
<evidence type="ECO:0000313" key="11">
    <source>
        <dbReference type="Proteomes" id="UP000541033"/>
    </source>
</evidence>
<dbReference type="RefSeq" id="WP_167150765.1">
    <property type="nucleotide sequence ID" value="NZ_JAAMOX010000002.1"/>
</dbReference>
<dbReference type="GO" id="GO:0005524">
    <property type="term" value="F:ATP binding"/>
    <property type="evidence" value="ECO:0007669"/>
    <property type="project" value="UniProtKB-KW"/>
</dbReference>
<dbReference type="AlphaFoldDB" id="A0A7X5TT93"/>
<evidence type="ECO:0000256" key="7">
    <source>
        <dbReference type="ARBA" id="ARBA00022967"/>
    </source>
</evidence>
<evidence type="ECO:0000256" key="2">
    <source>
        <dbReference type="ARBA" id="ARBA00022475"/>
    </source>
</evidence>
<accession>A0A7X5TT93</accession>
<dbReference type="GO" id="GO:0016887">
    <property type="term" value="F:ATP hydrolysis activity"/>
    <property type="evidence" value="ECO:0007669"/>
    <property type="project" value="InterPro"/>
</dbReference>
<name>A0A7X5TT93_9MICO</name>
<keyword evidence="5" id="KW-0547">Nucleotide-binding</keyword>
<keyword evidence="8" id="KW-0472">Membrane</keyword>
<evidence type="ECO:0000313" key="10">
    <source>
        <dbReference type="EMBL" id="NIH54381.1"/>
    </source>
</evidence>
<dbReference type="SMART" id="SM00382">
    <property type="entry name" value="AAA"/>
    <property type="match status" value="2"/>
</dbReference>
<keyword evidence="7" id="KW-1278">Translocase</keyword>
<keyword evidence="4" id="KW-0677">Repeat</keyword>
<dbReference type="InterPro" id="IPR050107">
    <property type="entry name" value="ABC_carbohydrate_import_ATPase"/>
</dbReference>
<feature type="domain" description="ABC transporter" evidence="9">
    <location>
        <begin position="251"/>
        <end position="498"/>
    </location>
</feature>
<keyword evidence="3 10" id="KW-0762">Sugar transport</keyword>
<feature type="domain" description="ABC transporter" evidence="9">
    <location>
        <begin position="13"/>
        <end position="248"/>
    </location>
</feature>
<dbReference type="InterPro" id="IPR027417">
    <property type="entry name" value="P-loop_NTPase"/>
</dbReference>
<keyword evidence="6" id="KW-0067">ATP-binding</keyword>
<dbReference type="PROSITE" id="PS50893">
    <property type="entry name" value="ABC_TRANSPORTER_2"/>
    <property type="match status" value="2"/>
</dbReference>
<dbReference type="PANTHER" id="PTHR43790:SF3">
    <property type="entry name" value="D-ALLOSE IMPORT ATP-BINDING PROTEIN ALSA-RELATED"/>
    <property type="match status" value="1"/>
</dbReference>
<dbReference type="PANTHER" id="PTHR43790">
    <property type="entry name" value="CARBOHYDRATE TRANSPORT ATP-BINDING PROTEIN MG119-RELATED"/>
    <property type="match status" value="1"/>
</dbReference>
<keyword evidence="1" id="KW-0813">Transport</keyword>
<sequence length="501" mass="53116">MGQAANIPAAPQIGVAQITKKYGPAVVLHDISLTIEPGEVHGILGENGAGKSTLLKILAGVVVADGGTVSLDGEQVRLGTPRASIAHGISLISQELALLPHRSVLENVFLGRWSQTLGFSRRASDLETLNRLIEETGFELDPHEKVGQLPIGKAQQVEILKALARGAKVLCMDEPTAVLNEAEKEQLLGVIRRLAAGGTTVILVSHYLDEVLSIADRITVLRDGSHIITDSVAGHTPSSLVALMVGREVDILTPDVPPINEDAPVVLAVNGMTNARVNDVTFTVRSGEIVGIAGLVGSGRSETLQAIFGSDRRQTGTITIHGKPLKGNSIRSAIARGLALVPESRKDQGLVVSRPVVENIALPTLGARALGGFIKRPTERTAVEEVSARVDLRGARQGSLISSLSGGNQQKALFAKWLLNPPAVLMVDEPTRGVDIAAKVRIHRLIVDLAGRGTAVIVVSSELDEVIGLSHRVLVMRHGHLVDEFDRNASPDDVMTSAFMK</sequence>
<dbReference type="SUPFAM" id="SSF52540">
    <property type="entry name" value="P-loop containing nucleoside triphosphate hydrolases"/>
    <property type="match status" value="2"/>
</dbReference>
<dbReference type="InterPro" id="IPR003593">
    <property type="entry name" value="AAA+_ATPase"/>
</dbReference>
<evidence type="ECO:0000256" key="1">
    <source>
        <dbReference type="ARBA" id="ARBA00022448"/>
    </source>
</evidence>
<dbReference type="InterPro" id="IPR003439">
    <property type="entry name" value="ABC_transporter-like_ATP-bd"/>
</dbReference>
<comment type="caution">
    <text evidence="10">The sequence shown here is derived from an EMBL/GenBank/DDBJ whole genome shotgun (WGS) entry which is preliminary data.</text>
</comment>
<dbReference type="CDD" id="cd03216">
    <property type="entry name" value="ABC_Carb_Monos_I"/>
    <property type="match status" value="1"/>
</dbReference>
<dbReference type="Proteomes" id="UP000541033">
    <property type="component" value="Unassembled WGS sequence"/>
</dbReference>
<dbReference type="Pfam" id="PF00005">
    <property type="entry name" value="ABC_tran"/>
    <property type="match status" value="2"/>
</dbReference>
<dbReference type="InterPro" id="IPR017871">
    <property type="entry name" value="ABC_transporter-like_CS"/>
</dbReference>
<dbReference type="EMBL" id="JAAMOX010000002">
    <property type="protein sequence ID" value="NIH54381.1"/>
    <property type="molecule type" value="Genomic_DNA"/>
</dbReference>
<keyword evidence="11" id="KW-1185">Reference proteome</keyword>
<evidence type="ECO:0000256" key="5">
    <source>
        <dbReference type="ARBA" id="ARBA00022741"/>
    </source>
</evidence>
<organism evidence="10 11">
    <name type="scientific">Lysinibacter cavernae</name>
    <dbReference type="NCBI Taxonomy" id="1640652"/>
    <lineage>
        <taxon>Bacteria</taxon>
        <taxon>Bacillati</taxon>
        <taxon>Actinomycetota</taxon>
        <taxon>Actinomycetes</taxon>
        <taxon>Micrococcales</taxon>
        <taxon>Microbacteriaceae</taxon>
        <taxon>Lysinibacter</taxon>
    </lineage>
</organism>